<feature type="compositionally biased region" description="Low complexity" evidence="1">
    <location>
        <begin position="1"/>
        <end position="11"/>
    </location>
</feature>
<dbReference type="Proteomes" id="UP000314294">
    <property type="component" value="Unassembled WGS sequence"/>
</dbReference>
<evidence type="ECO:0000313" key="3">
    <source>
        <dbReference type="Proteomes" id="UP000314294"/>
    </source>
</evidence>
<evidence type="ECO:0000313" key="2">
    <source>
        <dbReference type="EMBL" id="TNN66379.1"/>
    </source>
</evidence>
<name>A0A4Z2HKI4_9TELE</name>
<proteinExistence type="predicted"/>
<evidence type="ECO:0000256" key="1">
    <source>
        <dbReference type="SAM" id="MobiDB-lite"/>
    </source>
</evidence>
<dbReference type="AlphaFoldDB" id="A0A4Z2HKI4"/>
<protein>
    <submittedName>
        <fullName evidence="2">Uncharacterized protein</fullName>
    </submittedName>
</protein>
<reference evidence="2 3" key="1">
    <citation type="submission" date="2019-03" db="EMBL/GenBank/DDBJ databases">
        <title>First draft genome of Liparis tanakae, snailfish: a comprehensive survey of snailfish specific genes.</title>
        <authorList>
            <person name="Kim W."/>
            <person name="Song I."/>
            <person name="Jeong J.-H."/>
            <person name="Kim D."/>
            <person name="Kim S."/>
            <person name="Ryu S."/>
            <person name="Song J.Y."/>
            <person name="Lee S.K."/>
        </authorList>
    </citation>
    <scope>NUCLEOTIDE SEQUENCE [LARGE SCALE GENOMIC DNA]</scope>
    <source>
        <tissue evidence="2">Muscle</tissue>
    </source>
</reference>
<keyword evidence="3" id="KW-1185">Reference proteome</keyword>
<feature type="region of interest" description="Disordered" evidence="1">
    <location>
        <begin position="1"/>
        <end position="26"/>
    </location>
</feature>
<sequence>MKIAIQQQQQQQEEEEQQLPFKPKKENKGNHLIQRLRIAEECKEREEEQLLLYIAEETEHRQMILKIGLKQPRLFIFIKFHNASGCSTALWRTHAVEAALEPRAAGRLAEEQPRYEVDPSGGFKLRPRGQQVCCRNAVALVKAMWNIAAVGKEPRRMFR</sequence>
<accession>A0A4Z2HKI4</accession>
<organism evidence="2 3">
    <name type="scientific">Liparis tanakae</name>
    <name type="common">Tanaka's snailfish</name>
    <dbReference type="NCBI Taxonomy" id="230148"/>
    <lineage>
        <taxon>Eukaryota</taxon>
        <taxon>Metazoa</taxon>
        <taxon>Chordata</taxon>
        <taxon>Craniata</taxon>
        <taxon>Vertebrata</taxon>
        <taxon>Euteleostomi</taxon>
        <taxon>Actinopterygii</taxon>
        <taxon>Neopterygii</taxon>
        <taxon>Teleostei</taxon>
        <taxon>Neoteleostei</taxon>
        <taxon>Acanthomorphata</taxon>
        <taxon>Eupercaria</taxon>
        <taxon>Perciformes</taxon>
        <taxon>Cottioidei</taxon>
        <taxon>Cottales</taxon>
        <taxon>Liparidae</taxon>
        <taxon>Liparis</taxon>
    </lineage>
</organism>
<comment type="caution">
    <text evidence="2">The sequence shown here is derived from an EMBL/GenBank/DDBJ whole genome shotgun (WGS) entry which is preliminary data.</text>
</comment>
<gene>
    <name evidence="2" type="ORF">EYF80_023418</name>
</gene>
<dbReference type="EMBL" id="SRLO01000220">
    <property type="protein sequence ID" value="TNN66379.1"/>
    <property type="molecule type" value="Genomic_DNA"/>
</dbReference>